<comment type="caution">
    <text evidence="2">The sequence shown here is derived from an EMBL/GenBank/DDBJ whole genome shotgun (WGS) entry which is preliminary data.</text>
</comment>
<keyword evidence="1" id="KW-1133">Transmembrane helix</keyword>
<sequence length="210" mass="23891">MMTEGEIITESNTNKVLALQDYLSIGYIFLLILGIFHETIYYKFLGVNILDYSSILDVLISPISVIFGNLVLGFTVVVAVFLAYGYLKVMPRYYGWLGTKKRYQQGKNKQRLEKAIARLKSQNGALMFICFFVFSLFIGLAIGSGNKTNDRIQNDDFKLTHLILFKDGEQQEIKMLGKNSLYVFYVIKGKDEVSIAPIDGNIKLIKKLKE</sequence>
<feature type="transmembrane region" description="Helical" evidence="1">
    <location>
        <begin position="62"/>
        <end position="87"/>
    </location>
</feature>
<organism evidence="2 3">
    <name type="scientific">Gelidibacter gilvus</name>
    <dbReference type="NCBI Taxonomy" id="59602"/>
    <lineage>
        <taxon>Bacteria</taxon>
        <taxon>Pseudomonadati</taxon>
        <taxon>Bacteroidota</taxon>
        <taxon>Flavobacteriia</taxon>
        <taxon>Flavobacteriales</taxon>
        <taxon>Flavobacteriaceae</taxon>
        <taxon>Gelidibacter</taxon>
    </lineage>
</organism>
<dbReference type="EMBL" id="SDDZ01000009">
    <property type="protein sequence ID" value="RXJ45887.1"/>
    <property type="molecule type" value="Genomic_DNA"/>
</dbReference>
<keyword evidence="1" id="KW-0472">Membrane</keyword>
<name>A0A4Q0XDR1_9FLAO</name>
<evidence type="ECO:0000313" key="2">
    <source>
        <dbReference type="EMBL" id="RXJ45887.1"/>
    </source>
</evidence>
<dbReference type="RefSeq" id="WP_129018089.1">
    <property type="nucleotide sequence ID" value="NZ_SDDZ01000009.1"/>
</dbReference>
<gene>
    <name evidence="2" type="ORF">ESZ48_13790</name>
</gene>
<keyword evidence="1" id="KW-0812">Transmembrane</keyword>
<feature type="transmembrane region" description="Helical" evidence="1">
    <location>
        <begin position="21"/>
        <end position="42"/>
    </location>
</feature>
<accession>A0A4Q0XDR1</accession>
<proteinExistence type="predicted"/>
<reference evidence="2 3" key="1">
    <citation type="submission" date="2019-01" db="EMBL/GenBank/DDBJ databases">
        <title>Genome sequence of the Antarctic species Gelidibacter gilvus ACAM 158(T).</title>
        <authorList>
            <person name="Bowman J.P."/>
        </authorList>
    </citation>
    <scope>NUCLEOTIDE SEQUENCE [LARGE SCALE GENOMIC DNA]</scope>
    <source>
        <strain evidence="2 3">IC158</strain>
    </source>
</reference>
<evidence type="ECO:0000313" key="3">
    <source>
        <dbReference type="Proteomes" id="UP000289792"/>
    </source>
</evidence>
<dbReference type="AlphaFoldDB" id="A0A4Q0XDR1"/>
<protein>
    <submittedName>
        <fullName evidence="2">Uncharacterized protein</fullName>
    </submittedName>
</protein>
<evidence type="ECO:0000256" key="1">
    <source>
        <dbReference type="SAM" id="Phobius"/>
    </source>
</evidence>
<dbReference type="OrthoDB" id="1200238at2"/>
<keyword evidence="3" id="KW-1185">Reference proteome</keyword>
<dbReference type="Proteomes" id="UP000289792">
    <property type="component" value="Unassembled WGS sequence"/>
</dbReference>
<feature type="transmembrane region" description="Helical" evidence="1">
    <location>
        <begin position="124"/>
        <end position="143"/>
    </location>
</feature>